<dbReference type="Pfam" id="PF20227">
    <property type="entry name" value="DUF6586"/>
    <property type="match status" value="1"/>
</dbReference>
<dbReference type="RefSeq" id="WP_012136156.1">
    <property type="nucleotide sequence ID" value="NZ_KE007306.1"/>
</dbReference>
<keyword evidence="2" id="KW-1185">Reference proteome</keyword>
<evidence type="ECO:0000313" key="1">
    <source>
        <dbReference type="EMBL" id="EON94057.1"/>
    </source>
</evidence>
<name>R8B636_9GAMM</name>
<proteinExistence type="predicted"/>
<dbReference type="PATRIC" id="fig|1318628.3.peg.172"/>
<dbReference type="Proteomes" id="UP000016540">
    <property type="component" value="Unassembled WGS sequence"/>
</dbReference>
<gene>
    <name evidence="1" type="ORF">MARLIPOL_00858</name>
</gene>
<comment type="caution">
    <text evidence="1">The sequence shown here is derived from an EMBL/GenBank/DDBJ whole genome shotgun (WGS) entry which is preliminary data.</text>
</comment>
<reference evidence="1 2" key="1">
    <citation type="journal article" date="2013" name="Genome Announc.">
        <title>Draft Genome Sequence of the Moderately Halophilic Bacterium Marinobacter lipolyticus Strain SM19.</title>
        <authorList>
            <person name="Papke R.T."/>
            <person name="de la Haba R.R."/>
            <person name="Infante-Dominguez C."/>
            <person name="Perez D."/>
            <person name="Sanchez-Porro C."/>
            <person name="Lapierre P."/>
            <person name="Ventosa A."/>
        </authorList>
    </citation>
    <scope>NUCLEOTIDE SEQUENCE [LARGE SCALE GENOMIC DNA]</scope>
    <source>
        <strain evidence="1 2">SM19</strain>
    </source>
</reference>
<dbReference type="STRING" id="1318628.MARLIPOL_00858"/>
<dbReference type="EMBL" id="ASAD01000002">
    <property type="protein sequence ID" value="EON94057.1"/>
    <property type="molecule type" value="Genomic_DNA"/>
</dbReference>
<dbReference type="OrthoDB" id="6366876at2"/>
<organism evidence="1 2">
    <name type="scientific">Marinobacter lipolyticus SM19</name>
    <dbReference type="NCBI Taxonomy" id="1318628"/>
    <lineage>
        <taxon>Bacteria</taxon>
        <taxon>Pseudomonadati</taxon>
        <taxon>Pseudomonadota</taxon>
        <taxon>Gammaproteobacteria</taxon>
        <taxon>Pseudomonadales</taxon>
        <taxon>Marinobacteraceae</taxon>
        <taxon>Marinobacter</taxon>
    </lineage>
</organism>
<accession>R8B636</accession>
<sequence length="163" mass="18090">MASQWHSLVSQKLFMARTLLQQADSDTEADSYRTLQREAAVQGAIELALRARKLLLVMIARLYQQKNEEPESLTALSALLGTELPEVNELLALAHLPGSWWNLLDQLETSQSKPPAARKTVSAENIIAISAESGPDRSTPALNTLLDALKQFADTLEDRHSEW</sequence>
<evidence type="ECO:0000313" key="2">
    <source>
        <dbReference type="Proteomes" id="UP000016540"/>
    </source>
</evidence>
<dbReference type="HOGENOM" id="CLU_1667298_0_0_6"/>
<protein>
    <submittedName>
        <fullName evidence="1">Uncharacterized protein</fullName>
    </submittedName>
</protein>
<dbReference type="InterPro" id="IPR046493">
    <property type="entry name" value="DUF6586"/>
</dbReference>
<dbReference type="AlphaFoldDB" id="R8B636"/>